<dbReference type="GO" id="GO:0006352">
    <property type="term" value="P:DNA-templated transcription initiation"/>
    <property type="evidence" value="ECO:0007669"/>
    <property type="project" value="InterPro"/>
</dbReference>
<evidence type="ECO:0000313" key="9">
    <source>
        <dbReference type="Proteomes" id="UP000025229"/>
    </source>
</evidence>
<keyword evidence="5" id="KW-0804">Transcription</keyword>
<dbReference type="InterPro" id="IPR007627">
    <property type="entry name" value="RNA_pol_sigma70_r2"/>
</dbReference>
<dbReference type="GO" id="GO:0016987">
    <property type="term" value="F:sigma factor activity"/>
    <property type="evidence" value="ECO:0007669"/>
    <property type="project" value="UniProtKB-KW"/>
</dbReference>
<dbReference type="AlphaFoldDB" id="A0A023X8F5"/>
<dbReference type="SUPFAM" id="SSF88946">
    <property type="entry name" value="Sigma2 domain of RNA polymerase sigma factors"/>
    <property type="match status" value="1"/>
</dbReference>
<dbReference type="InterPro" id="IPR013249">
    <property type="entry name" value="RNA_pol_sigma70_r4_t2"/>
</dbReference>
<feature type="domain" description="RNA polymerase sigma-70 region 2" evidence="6">
    <location>
        <begin position="43"/>
        <end position="114"/>
    </location>
</feature>
<name>A0A023X8F5_RUBRA</name>
<dbReference type="EMBL" id="CP007516">
    <property type="protein sequence ID" value="AHY48325.1"/>
    <property type="molecule type" value="Genomic_DNA"/>
</dbReference>
<dbReference type="Pfam" id="PF04542">
    <property type="entry name" value="Sigma70_r2"/>
    <property type="match status" value="1"/>
</dbReference>
<keyword evidence="2" id="KW-0805">Transcription regulation</keyword>
<evidence type="ECO:0000256" key="5">
    <source>
        <dbReference type="ARBA" id="ARBA00023163"/>
    </source>
</evidence>
<feature type="domain" description="RNA polymerase sigma factor 70 region 4 type 2" evidence="7">
    <location>
        <begin position="137"/>
        <end position="188"/>
    </location>
</feature>
<dbReference type="Proteomes" id="UP000025229">
    <property type="component" value="Plasmid 2"/>
</dbReference>
<dbReference type="CDD" id="cd06171">
    <property type="entry name" value="Sigma70_r4"/>
    <property type="match status" value="1"/>
</dbReference>
<keyword evidence="3" id="KW-0731">Sigma factor</keyword>
<dbReference type="HOGENOM" id="CLU_047691_3_1_11"/>
<accession>A0A023X8F5</accession>
<dbReference type="InterPro" id="IPR013324">
    <property type="entry name" value="RNA_pol_sigma_r3/r4-like"/>
</dbReference>
<dbReference type="GO" id="GO:0003677">
    <property type="term" value="F:DNA binding"/>
    <property type="evidence" value="ECO:0007669"/>
    <property type="project" value="UniProtKB-KW"/>
</dbReference>
<gene>
    <name evidence="8" type="ORF">RradSPS_3042</name>
</gene>
<protein>
    <submittedName>
        <fullName evidence="8">RNA polymerase sigma factor, sigma-70 family</fullName>
    </submittedName>
</protein>
<dbReference type="KEGG" id="rrd:RradSPS_3042"/>
<evidence type="ECO:0000259" key="6">
    <source>
        <dbReference type="Pfam" id="PF04542"/>
    </source>
</evidence>
<dbReference type="PANTHER" id="PTHR43133:SF8">
    <property type="entry name" value="RNA POLYMERASE SIGMA FACTOR HI_1459-RELATED"/>
    <property type="match status" value="1"/>
</dbReference>
<dbReference type="Gene3D" id="1.10.1740.10">
    <property type="match status" value="1"/>
</dbReference>
<dbReference type="PATRIC" id="fig|42256.3.peg.3090"/>
<keyword evidence="8" id="KW-0614">Plasmid</keyword>
<evidence type="ECO:0000256" key="2">
    <source>
        <dbReference type="ARBA" id="ARBA00023015"/>
    </source>
</evidence>
<proteinExistence type="inferred from homology"/>
<evidence type="ECO:0000256" key="4">
    <source>
        <dbReference type="ARBA" id="ARBA00023125"/>
    </source>
</evidence>
<dbReference type="InterPro" id="IPR036388">
    <property type="entry name" value="WH-like_DNA-bd_sf"/>
</dbReference>
<dbReference type="Pfam" id="PF08281">
    <property type="entry name" value="Sigma70_r4_2"/>
    <property type="match status" value="1"/>
</dbReference>
<evidence type="ECO:0000256" key="3">
    <source>
        <dbReference type="ARBA" id="ARBA00023082"/>
    </source>
</evidence>
<evidence type="ECO:0000313" key="8">
    <source>
        <dbReference type="EMBL" id="AHY48325.1"/>
    </source>
</evidence>
<dbReference type="NCBIfam" id="TIGR02937">
    <property type="entry name" value="sigma70-ECF"/>
    <property type="match status" value="1"/>
</dbReference>
<reference evidence="8 9" key="1">
    <citation type="submission" date="2014-03" db="EMBL/GenBank/DDBJ databases">
        <title>Complete genome sequence of the Radio-Resistant Rubrobacter radiotolerans RSPS-4.</title>
        <authorList>
            <person name="Egas C.C."/>
            <person name="Barroso C.C."/>
            <person name="Froufe H.J.C."/>
            <person name="Pacheco J.J."/>
            <person name="Albuquerque L.L."/>
            <person name="da Costa M.M.S."/>
        </authorList>
    </citation>
    <scope>NUCLEOTIDE SEQUENCE [LARGE SCALE GENOMIC DNA]</scope>
    <source>
        <strain evidence="8 9">RSPS-4</strain>
        <plasmid evidence="8 9">2</plasmid>
    </source>
</reference>
<organism evidence="8 9">
    <name type="scientific">Rubrobacter radiotolerans</name>
    <name type="common">Arthrobacter radiotolerans</name>
    <dbReference type="NCBI Taxonomy" id="42256"/>
    <lineage>
        <taxon>Bacteria</taxon>
        <taxon>Bacillati</taxon>
        <taxon>Actinomycetota</taxon>
        <taxon>Rubrobacteria</taxon>
        <taxon>Rubrobacterales</taxon>
        <taxon>Rubrobacteraceae</taxon>
        <taxon>Rubrobacter</taxon>
    </lineage>
</organism>
<comment type="similarity">
    <text evidence="1">Belongs to the sigma-70 factor family. ECF subfamily.</text>
</comment>
<dbReference type="Gene3D" id="1.10.10.10">
    <property type="entry name" value="Winged helix-like DNA-binding domain superfamily/Winged helix DNA-binding domain"/>
    <property type="match status" value="1"/>
</dbReference>
<dbReference type="SUPFAM" id="SSF88659">
    <property type="entry name" value="Sigma3 and sigma4 domains of RNA polymerase sigma factors"/>
    <property type="match status" value="1"/>
</dbReference>
<sequence>MKLSGGLPCCTGMESSSFTFRADARDPLAARIAAGDPSAPEELVRRYRTGLLRYARALLGSGVAAEDAVQAAFERAFVALGGYEAERIAALQLRPWLYRITLNVVRNAWRSGGREVVLAKPPESEEPRGADRADWLAALEALGRLSERQRVAVALRYLEDLSYAEISAATGWPQSTCKTSVRRGLRRLGALLCEEPGNREKRGAEDER</sequence>
<geneLocation type="plasmid" evidence="8">
    <name>2</name>
</geneLocation>
<keyword evidence="4" id="KW-0238">DNA-binding</keyword>
<dbReference type="InterPro" id="IPR014284">
    <property type="entry name" value="RNA_pol_sigma-70_dom"/>
</dbReference>
<evidence type="ECO:0000256" key="1">
    <source>
        <dbReference type="ARBA" id="ARBA00010641"/>
    </source>
</evidence>
<dbReference type="InterPro" id="IPR039425">
    <property type="entry name" value="RNA_pol_sigma-70-like"/>
</dbReference>
<dbReference type="eggNOG" id="COG1595">
    <property type="taxonomic scope" value="Bacteria"/>
</dbReference>
<evidence type="ECO:0000259" key="7">
    <source>
        <dbReference type="Pfam" id="PF08281"/>
    </source>
</evidence>
<keyword evidence="9" id="KW-1185">Reference proteome</keyword>
<dbReference type="InterPro" id="IPR013325">
    <property type="entry name" value="RNA_pol_sigma_r2"/>
</dbReference>
<dbReference type="PANTHER" id="PTHR43133">
    <property type="entry name" value="RNA POLYMERASE ECF-TYPE SIGMA FACTO"/>
    <property type="match status" value="1"/>
</dbReference>